<dbReference type="EMBL" id="CAJZBQ010000014">
    <property type="protein sequence ID" value="CAG9316011.1"/>
    <property type="molecule type" value="Genomic_DNA"/>
</dbReference>
<feature type="compositionally biased region" description="Basic residues" evidence="2">
    <location>
        <begin position="350"/>
        <end position="365"/>
    </location>
</feature>
<comment type="cofactor">
    <cofactor evidence="1">
        <name>Zn(2+)</name>
        <dbReference type="ChEBI" id="CHEBI:29105"/>
    </cofactor>
</comment>
<evidence type="ECO:0000256" key="2">
    <source>
        <dbReference type="SAM" id="MobiDB-lite"/>
    </source>
</evidence>
<gene>
    <name evidence="4" type="ORF">BSTOLATCC_MIC14751</name>
</gene>
<feature type="region of interest" description="Disordered" evidence="2">
    <location>
        <begin position="339"/>
        <end position="365"/>
    </location>
</feature>
<evidence type="ECO:0000256" key="1">
    <source>
        <dbReference type="ARBA" id="ARBA00001947"/>
    </source>
</evidence>
<dbReference type="PANTHER" id="PTHR12756:SF11">
    <property type="entry name" value="CYTOSOLIC CARBOXYPEPTIDASE 1"/>
    <property type="match status" value="1"/>
</dbReference>
<dbReference type="Gene3D" id="2.60.40.3120">
    <property type="match status" value="1"/>
</dbReference>
<dbReference type="Pfam" id="PF18027">
    <property type="entry name" value="Pepdidase_M14_N"/>
    <property type="match status" value="1"/>
</dbReference>
<reference evidence="4" key="1">
    <citation type="submission" date="2021-09" db="EMBL/GenBank/DDBJ databases">
        <authorList>
            <consortium name="AG Swart"/>
            <person name="Singh M."/>
            <person name="Singh A."/>
            <person name="Seah K."/>
            <person name="Emmerich C."/>
        </authorList>
    </citation>
    <scope>NUCLEOTIDE SEQUENCE</scope>
    <source>
        <strain evidence="4">ATCC30299</strain>
    </source>
</reference>
<evidence type="ECO:0000313" key="5">
    <source>
        <dbReference type="Proteomes" id="UP001162131"/>
    </source>
</evidence>
<dbReference type="Proteomes" id="UP001162131">
    <property type="component" value="Unassembled WGS sequence"/>
</dbReference>
<feature type="compositionally biased region" description="Basic and acidic residues" evidence="2">
    <location>
        <begin position="339"/>
        <end position="349"/>
    </location>
</feature>
<dbReference type="AlphaFoldDB" id="A0AAU9IQL5"/>
<dbReference type="SUPFAM" id="SSF53187">
    <property type="entry name" value="Zn-dependent exopeptidases"/>
    <property type="match status" value="1"/>
</dbReference>
<name>A0AAU9IQL5_9CILI</name>
<evidence type="ECO:0000259" key="3">
    <source>
        <dbReference type="Pfam" id="PF18027"/>
    </source>
</evidence>
<proteinExistence type="predicted"/>
<sequence length="365" mass="42606">MLKPITSSQNERYSSSTTAQEIISNYSFIAQDWFKGAKKPQESQNQSIVQYQLDNSGILVYDSHAKMCFSHNDSMKITGPLPPRHISLLIQRELDEYYDKDRQTFMNLCDFSQTKPKIEDRILMAPSSVLKFESNFESGNLSKALKMNENEYNLYLEYDVNTQGHTQWYYFSVRTFKENHTVRFNIVNLLKYESLYNEGLKPLVFSLKDAEITGVTWKRGGFNISYYQNSIPIQNAEFHYTLTFTYTFAHANDLIYFSHSYPYTYTDLNKDLEAIKAKHSDKCRIDTLCMTLANNPCPVLTITHNVGSFTPWEEELTKITKTAAGRRLIRIKEIRKGGRKRALQEERSCTHRKSPPRRKRRLIHA</sequence>
<dbReference type="InterPro" id="IPR040626">
    <property type="entry name" value="Pepdidase_M14_N"/>
</dbReference>
<protein>
    <recommendedName>
        <fullName evidence="3">Cytosolic carboxypeptidase N-terminal domain-containing protein</fullName>
    </recommendedName>
</protein>
<feature type="domain" description="Cytosolic carboxypeptidase N-terminal" evidence="3">
    <location>
        <begin position="132"/>
        <end position="202"/>
    </location>
</feature>
<dbReference type="InterPro" id="IPR050821">
    <property type="entry name" value="Cytosolic_carboxypeptidase"/>
</dbReference>
<keyword evidence="5" id="KW-1185">Reference proteome</keyword>
<comment type="caution">
    <text evidence="4">The sequence shown here is derived from an EMBL/GenBank/DDBJ whole genome shotgun (WGS) entry which is preliminary data.</text>
</comment>
<evidence type="ECO:0000313" key="4">
    <source>
        <dbReference type="EMBL" id="CAG9316011.1"/>
    </source>
</evidence>
<organism evidence="4 5">
    <name type="scientific">Blepharisma stoltei</name>
    <dbReference type="NCBI Taxonomy" id="1481888"/>
    <lineage>
        <taxon>Eukaryota</taxon>
        <taxon>Sar</taxon>
        <taxon>Alveolata</taxon>
        <taxon>Ciliophora</taxon>
        <taxon>Postciliodesmatophora</taxon>
        <taxon>Heterotrichea</taxon>
        <taxon>Heterotrichida</taxon>
        <taxon>Blepharismidae</taxon>
        <taxon>Blepharisma</taxon>
    </lineage>
</organism>
<accession>A0AAU9IQL5</accession>
<dbReference type="PANTHER" id="PTHR12756">
    <property type="entry name" value="CYTOSOLIC CARBOXYPEPTIDASE"/>
    <property type="match status" value="1"/>
</dbReference>